<reference evidence="3" key="1">
    <citation type="submission" date="2020-02" db="EMBL/GenBank/DDBJ databases">
        <authorList>
            <person name="Scholz U."/>
            <person name="Mascher M."/>
            <person name="Fiebig A."/>
        </authorList>
    </citation>
    <scope>NUCLEOTIDE SEQUENCE</scope>
</reference>
<proteinExistence type="predicted"/>
<dbReference type="AlphaFoldDB" id="A0A7I8L7D5"/>
<dbReference type="OrthoDB" id="618331at2759"/>
<dbReference type="GO" id="GO:0007623">
    <property type="term" value="P:circadian rhythm"/>
    <property type="evidence" value="ECO:0007669"/>
    <property type="project" value="InterPro"/>
</dbReference>
<name>A0A7I8L7D5_SPIIN</name>
<dbReference type="PANTHER" id="PTHR33334:SF5">
    <property type="entry name" value="PROTEIN LNK2"/>
    <property type="match status" value="1"/>
</dbReference>
<sequence length="591" mass="64611">MVQVRDTIWGVLNETEDHIVPYPKESECDSPSALTEYSKKQRHEQTSANLIISDQGKSDSKNDFPGSSGLEGNSDFDTHEELSASRFDMDSWPDLPSLNTAFSKGFIERNHLHPMSSKFISECTGSTPMVTAPENIVTELYDADTAIAESKDASLKDPCSLPVGSDRDMFINGHEHKESDSFLDCDWGNIADFDDFDRIFRNDDSLFGHEMISHADEILSPSADGDNSVTPSFAISQVGENNVAPGEQAMGPSQLIIDNCSLSTDKTDRLKKSSKSRRKTEEKTRMGSPQKLSGTQQFEGVKMAGSFKSPSQSIFHGEDDGSGYTGIFPAAGKFFRPSFEYPIHAFPTVPVLSAAPPARKQSQPAGESPRAYQASSKLAMTPQEKIEKLRRRQQMQAMLAIQQQQQQLEQKSTSTEMSATQISSQQNQSLAAADEAAKLISSSELSLPTEGEELQNSVLIDDSLGETIFYQLRDAIGKRRSSPPFSLSLFHVLSLGAATAAAKICVFLMLFSKKVCLLCDDGLTTYYSKDPSTTHTHTHSLSLSLSLSLIIWLGGSLLNDIFSVFCVLTAAARVFLPSSARQRAAAAASSW</sequence>
<keyword evidence="4" id="KW-1185">Reference proteome</keyword>
<dbReference type="EMBL" id="LR746275">
    <property type="protein sequence ID" value="CAA7405941.1"/>
    <property type="molecule type" value="Genomic_DNA"/>
</dbReference>
<feature type="region of interest" description="Disordered" evidence="1">
    <location>
        <begin position="356"/>
        <end position="378"/>
    </location>
</feature>
<gene>
    <name evidence="3" type="ORF">SI8410_12016619</name>
</gene>
<evidence type="ECO:0000256" key="2">
    <source>
        <dbReference type="SAM" id="Phobius"/>
    </source>
</evidence>
<organism evidence="3 4">
    <name type="scientific">Spirodela intermedia</name>
    <name type="common">Intermediate duckweed</name>
    <dbReference type="NCBI Taxonomy" id="51605"/>
    <lineage>
        <taxon>Eukaryota</taxon>
        <taxon>Viridiplantae</taxon>
        <taxon>Streptophyta</taxon>
        <taxon>Embryophyta</taxon>
        <taxon>Tracheophyta</taxon>
        <taxon>Spermatophyta</taxon>
        <taxon>Magnoliopsida</taxon>
        <taxon>Liliopsida</taxon>
        <taxon>Araceae</taxon>
        <taxon>Lemnoideae</taxon>
        <taxon>Spirodela</taxon>
    </lineage>
</organism>
<feature type="region of interest" description="Disordered" evidence="1">
    <location>
        <begin position="22"/>
        <end position="77"/>
    </location>
</feature>
<dbReference type="GO" id="GO:0006355">
    <property type="term" value="P:regulation of DNA-templated transcription"/>
    <property type="evidence" value="ECO:0007669"/>
    <property type="project" value="InterPro"/>
</dbReference>
<accession>A0A7I8L7D5</accession>
<feature type="region of interest" description="Disordered" evidence="1">
    <location>
        <begin position="266"/>
        <end position="293"/>
    </location>
</feature>
<evidence type="ECO:0000313" key="4">
    <source>
        <dbReference type="Proteomes" id="UP000663760"/>
    </source>
</evidence>
<dbReference type="Proteomes" id="UP000663760">
    <property type="component" value="Chromosome 12"/>
</dbReference>
<protein>
    <submittedName>
        <fullName evidence="3">Uncharacterized protein</fullName>
    </submittedName>
</protein>
<dbReference type="PANTHER" id="PTHR33334">
    <property type="entry name" value="PROTEIN LNK1"/>
    <property type="match status" value="1"/>
</dbReference>
<evidence type="ECO:0000256" key="1">
    <source>
        <dbReference type="SAM" id="MobiDB-lite"/>
    </source>
</evidence>
<dbReference type="InterPro" id="IPR039928">
    <property type="entry name" value="LNK"/>
</dbReference>
<keyword evidence="2" id="KW-1133">Transmembrane helix</keyword>
<keyword evidence="2" id="KW-0472">Membrane</keyword>
<feature type="transmembrane region" description="Helical" evidence="2">
    <location>
        <begin position="487"/>
        <end position="511"/>
    </location>
</feature>
<evidence type="ECO:0000313" key="3">
    <source>
        <dbReference type="EMBL" id="CAA7405941.1"/>
    </source>
</evidence>
<keyword evidence="2" id="KW-0812">Transmembrane</keyword>